<comment type="similarity">
    <text evidence="2">Belongs to the autoinducer-2 exporter (AI-2E) (TC 2.A.86) family.</text>
</comment>
<keyword evidence="8" id="KW-1185">Reference proteome</keyword>
<evidence type="ECO:0000256" key="6">
    <source>
        <dbReference type="SAM" id="Phobius"/>
    </source>
</evidence>
<feature type="transmembrane region" description="Helical" evidence="6">
    <location>
        <begin position="181"/>
        <end position="203"/>
    </location>
</feature>
<proteinExistence type="inferred from homology"/>
<keyword evidence="4 6" id="KW-1133">Transmembrane helix</keyword>
<evidence type="ECO:0000313" key="8">
    <source>
        <dbReference type="Proteomes" id="UP000553193"/>
    </source>
</evidence>
<dbReference type="Proteomes" id="UP000553193">
    <property type="component" value="Unassembled WGS sequence"/>
</dbReference>
<dbReference type="PANTHER" id="PTHR21716:SF62">
    <property type="entry name" value="TRANSPORT PROTEIN YDBI-RELATED"/>
    <property type="match status" value="1"/>
</dbReference>
<comment type="subcellular location">
    <subcellularLocation>
        <location evidence="1">Membrane</location>
        <topology evidence="1">Multi-pass membrane protein</topology>
    </subcellularLocation>
</comment>
<dbReference type="AlphaFoldDB" id="A0A840ACZ4"/>
<feature type="transmembrane region" description="Helical" evidence="6">
    <location>
        <begin position="120"/>
        <end position="146"/>
    </location>
</feature>
<accession>A0A840ACZ4</accession>
<dbReference type="InterPro" id="IPR002549">
    <property type="entry name" value="AI-2E-like"/>
</dbReference>
<protein>
    <submittedName>
        <fullName evidence="7">Putative PurR-regulated permease PerM</fullName>
    </submittedName>
</protein>
<dbReference type="EMBL" id="JACIDJ010000002">
    <property type="protein sequence ID" value="MBB3898210.1"/>
    <property type="molecule type" value="Genomic_DNA"/>
</dbReference>
<sequence>MASAFALLWLLSHVLLLLFAGILLATAGAVLANALSRLTGLPRGLALAVVVLGIPALLLGLVALMGPQMVREVNELRTALPEALDTADAWLREDSGLGIGLREVLGDPADATATVPWASLAAYVGIGVGGVVNAVLIGFMGVYLAATPDFYLRGFVSLMPHDLRPRVADAMRAAGEGLQGWLLGQVMSMAVIGVLSGVGLWLLGVPMAASLGVLAGLLGFVPFIGAALFTAIAVIFAFTQGGMQALYVLLLCIAVQQLEGEVITPLIQRWAVALPPLLTIMAVLVFGTLFGFMGVLVATPLMVVVMIMVQRLYLDQRPEL</sequence>
<name>A0A840ACZ4_9PROT</name>
<gene>
    <name evidence="7" type="ORF">GGQ83_001647</name>
</gene>
<evidence type="ECO:0000313" key="7">
    <source>
        <dbReference type="EMBL" id="MBB3898210.1"/>
    </source>
</evidence>
<comment type="caution">
    <text evidence="7">The sequence shown here is derived from an EMBL/GenBank/DDBJ whole genome shotgun (WGS) entry which is preliminary data.</text>
</comment>
<dbReference type="GO" id="GO:0055085">
    <property type="term" value="P:transmembrane transport"/>
    <property type="evidence" value="ECO:0007669"/>
    <property type="project" value="TreeGrafter"/>
</dbReference>
<dbReference type="GO" id="GO:0016020">
    <property type="term" value="C:membrane"/>
    <property type="evidence" value="ECO:0007669"/>
    <property type="project" value="UniProtKB-SubCell"/>
</dbReference>
<evidence type="ECO:0000256" key="2">
    <source>
        <dbReference type="ARBA" id="ARBA00009773"/>
    </source>
</evidence>
<organism evidence="7 8">
    <name type="scientific">Roseococcus suduntuyensis</name>
    <dbReference type="NCBI Taxonomy" id="455361"/>
    <lineage>
        <taxon>Bacteria</taxon>
        <taxon>Pseudomonadati</taxon>
        <taxon>Pseudomonadota</taxon>
        <taxon>Alphaproteobacteria</taxon>
        <taxon>Acetobacterales</taxon>
        <taxon>Roseomonadaceae</taxon>
        <taxon>Roseococcus</taxon>
    </lineage>
</organism>
<dbReference type="Pfam" id="PF01594">
    <property type="entry name" value="AI-2E_transport"/>
    <property type="match status" value="1"/>
</dbReference>
<dbReference type="RefSeq" id="WP_184383291.1">
    <property type="nucleotide sequence ID" value="NZ_JACIDJ010000002.1"/>
</dbReference>
<evidence type="ECO:0000256" key="3">
    <source>
        <dbReference type="ARBA" id="ARBA00022692"/>
    </source>
</evidence>
<reference evidence="7 8" key="1">
    <citation type="submission" date="2020-08" db="EMBL/GenBank/DDBJ databases">
        <title>Genomic Encyclopedia of Type Strains, Phase IV (KMG-IV): sequencing the most valuable type-strain genomes for metagenomic binning, comparative biology and taxonomic classification.</title>
        <authorList>
            <person name="Goeker M."/>
        </authorList>
    </citation>
    <scope>NUCLEOTIDE SEQUENCE [LARGE SCALE GENOMIC DNA]</scope>
    <source>
        <strain evidence="7 8">DSM 19979</strain>
    </source>
</reference>
<evidence type="ECO:0000256" key="4">
    <source>
        <dbReference type="ARBA" id="ARBA00022989"/>
    </source>
</evidence>
<keyword evidence="3 6" id="KW-0812">Transmembrane</keyword>
<dbReference type="PANTHER" id="PTHR21716">
    <property type="entry name" value="TRANSMEMBRANE PROTEIN"/>
    <property type="match status" value="1"/>
</dbReference>
<evidence type="ECO:0000256" key="1">
    <source>
        <dbReference type="ARBA" id="ARBA00004141"/>
    </source>
</evidence>
<feature type="transmembrane region" description="Helical" evidence="6">
    <location>
        <begin position="6"/>
        <end position="32"/>
    </location>
</feature>
<evidence type="ECO:0000256" key="5">
    <source>
        <dbReference type="ARBA" id="ARBA00023136"/>
    </source>
</evidence>
<feature type="transmembrane region" description="Helical" evidence="6">
    <location>
        <begin position="279"/>
        <end position="309"/>
    </location>
</feature>
<keyword evidence="5 6" id="KW-0472">Membrane</keyword>
<feature type="transmembrane region" description="Helical" evidence="6">
    <location>
        <begin position="44"/>
        <end position="66"/>
    </location>
</feature>
<feature type="transmembrane region" description="Helical" evidence="6">
    <location>
        <begin position="209"/>
        <end position="238"/>
    </location>
</feature>